<evidence type="ECO:0000256" key="1">
    <source>
        <dbReference type="ARBA" id="ARBA00022763"/>
    </source>
</evidence>
<keyword evidence="3" id="KW-0234">DNA repair</keyword>
<dbReference type="InterPro" id="IPR015637">
    <property type="entry name" value="MUG/TDG"/>
</dbReference>
<feature type="compositionally biased region" description="Low complexity" evidence="4">
    <location>
        <begin position="51"/>
        <end position="65"/>
    </location>
</feature>
<dbReference type="GO" id="GO:0004844">
    <property type="term" value="F:uracil DNA N-glycosylase activity"/>
    <property type="evidence" value="ECO:0007669"/>
    <property type="project" value="TreeGrafter"/>
</dbReference>
<gene>
    <name evidence="6" type="ORF">FA15DRAFT_683010</name>
</gene>
<reference evidence="6 7" key="1">
    <citation type="journal article" date="2019" name="Nat. Ecol. Evol.">
        <title>Megaphylogeny resolves global patterns of mushroom evolution.</title>
        <authorList>
            <person name="Varga T."/>
            <person name="Krizsan K."/>
            <person name="Foldi C."/>
            <person name="Dima B."/>
            <person name="Sanchez-Garcia M."/>
            <person name="Sanchez-Ramirez S."/>
            <person name="Szollosi G.J."/>
            <person name="Szarkandi J.G."/>
            <person name="Papp V."/>
            <person name="Albert L."/>
            <person name="Andreopoulos W."/>
            <person name="Angelini C."/>
            <person name="Antonin V."/>
            <person name="Barry K.W."/>
            <person name="Bougher N.L."/>
            <person name="Buchanan P."/>
            <person name="Buyck B."/>
            <person name="Bense V."/>
            <person name="Catcheside P."/>
            <person name="Chovatia M."/>
            <person name="Cooper J."/>
            <person name="Damon W."/>
            <person name="Desjardin D."/>
            <person name="Finy P."/>
            <person name="Geml J."/>
            <person name="Haridas S."/>
            <person name="Hughes K."/>
            <person name="Justo A."/>
            <person name="Karasinski D."/>
            <person name="Kautmanova I."/>
            <person name="Kiss B."/>
            <person name="Kocsube S."/>
            <person name="Kotiranta H."/>
            <person name="LaButti K.M."/>
            <person name="Lechner B.E."/>
            <person name="Liimatainen K."/>
            <person name="Lipzen A."/>
            <person name="Lukacs Z."/>
            <person name="Mihaltcheva S."/>
            <person name="Morgado L.N."/>
            <person name="Niskanen T."/>
            <person name="Noordeloos M.E."/>
            <person name="Ohm R.A."/>
            <person name="Ortiz-Santana B."/>
            <person name="Ovrebo C."/>
            <person name="Racz N."/>
            <person name="Riley R."/>
            <person name="Savchenko A."/>
            <person name="Shiryaev A."/>
            <person name="Soop K."/>
            <person name="Spirin V."/>
            <person name="Szebenyi C."/>
            <person name="Tomsovsky M."/>
            <person name="Tulloss R.E."/>
            <person name="Uehling J."/>
            <person name="Grigoriev I.V."/>
            <person name="Vagvolgyi C."/>
            <person name="Papp T."/>
            <person name="Martin F.M."/>
            <person name="Miettinen O."/>
            <person name="Hibbett D.S."/>
            <person name="Nagy L.G."/>
        </authorList>
    </citation>
    <scope>NUCLEOTIDE SEQUENCE [LARGE SCALE GENOMIC DNA]</scope>
    <source>
        <strain evidence="6 7">CBS 121175</strain>
    </source>
</reference>
<dbReference type="AlphaFoldDB" id="A0A5C3KHG2"/>
<protein>
    <submittedName>
        <fullName evidence="6">DNA glycosylase</fullName>
    </submittedName>
</protein>
<evidence type="ECO:0000256" key="3">
    <source>
        <dbReference type="ARBA" id="ARBA00023204"/>
    </source>
</evidence>
<evidence type="ECO:0000313" key="7">
    <source>
        <dbReference type="Proteomes" id="UP000307440"/>
    </source>
</evidence>
<feature type="domain" description="Uracil-DNA glycosylase-like" evidence="5">
    <location>
        <begin position="112"/>
        <end position="276"/>
    </location>
</feature>
<dbReference type="CDD" id="cd10028">
    <property type="entry name" value="UDG-F2_TDG_MUG"/>
    <property type="match status" value="1"/>
</dbReference>
<dbReference type="PANTHER" id="PTHR12159:SF9">
    <property type="entry name" value="G_T MISMATCH-SPECIFIC THYMINE DNA GLYCOSYLASE"/>
    <property type="match status" value="1"/>
</dbReference>
<proteinExistence type="predicted"/>
<dbReference type="InterPro" id="IPR036895">
    <property type="entry name" value="Uracil-DNA_glycosylase-like_sf"/>
</dbReference>
<evidence type="ECO:0000313" key="6">
    <source>
        <dbReference type="EMBL" id="TFK19305.1"/>
    </source>
</evidence>
<evidence type="ECO:0000256" key="2">
    <source>
        <dbReference type="ARBA" id="ARBA00022801"/>
    </source>
</evidence>
<dbReference type="Proteomes" id="UP000307440">
    <property type="component" value="Unassembled WGS sequence"/>
</dbReference>
<evidence type="ECO:0000259" key="5">
    <source>
        <dbReference type="Pfam" id="PF03167"/>
    </source>
</evidence>
<dbReference type="Gene3D" id="3.40.470.10">
    <property type="entry name" value="Uracil-DNA glycosylase-like domain"/>
    <property type="match status" value="1"/>
</dbReference>
<dbReference type="Pfam" id="PF03167">
    <property type="entry name" value="UDG"/>
    <property type="match status" value="1"/>
</dbReference>
<accession>A0A5C3KHG2</accession>
<dbReference type="STRING" id="230819.A0A5C3KHG2"/>
<evidence type="ECO:0000256" key="4">
    <source>
        <dbReference type="SAM" id="MobiDB-lite"/>
    </source>
</evidence>
<dbReference type="PANTHER" id="PTHR12159">
    <property type="entry name" value="G/T AND G/U MISMATCH-SPECIFIC DNA GLYCOSYLASE"/>
    <property type="match status" value="1"/>
</dbReference>
<sequence length="303" mass="32821">MSDPSDNKEVNSILQKRLAAYAYSGPPSKSSPETTSRKRTPAGSSSVLKRSGSGAPSSASGGSSSRLQGKRPYSKDEETSKPEPSNISPSKKAKRSYAEPSVYEHLHELNDYLKLGLDVVFCGINPGQVSATLGHHFANPTNHFWSCLFESGLIPTRLKPQEDFTLPDTFNIGLTNLVSRPTAEAAELSKSESEEGHKPKIVCFVGLTIAHSVQVYLSRTMKRGGGSTSKGVSKASLGLLPFKLVHTDGSDTLLYAVSSTSGRVVKYQKSDKINQFRTLNDLLSQIRESKHDSSNLIPILKPK</sequence>
<dbReference type="GO" id="GO:0008263">
    <property type="term" value="F:pyrimidine-specific mismatch base pair DNA N-glycosylase activity"/>
    <property type="evidence" value="ECO:0007669"/>
    <property type="project" value="TreeGrafter"/>
</dbReference>
<keyword evidence="1" id="KW-0227">DNA damage</keyword>
<name>A0A5C3KHG2_COPMA</name>
<keyword evidence="7" id="KW-1185">Reference proteome</keyword>
<dbReference type="EMBL" id="ML210348">
    <property type="protein sequence ID" value="TFK19305.1"/>
    <property type="molecule type" value="Genomic_DNA"/>
</dbReference>
<dbReference type="SUPFAM" id="SSF52141">
    <property type="entry name" value="Uracil-DNA glycosylase-like"/>
    <property type="match status" value="1"/>
</dbReference>
<dbReference type="InterPro" id="IPR005122">
    <property type="entry name" value="Uracil-DNA_glycosylase-like"/>
</dbReference>
<keyword evidence="2" id="KW-0378">Hydrolase</keyword>
<organism evidence="6 7">
    <name type="scientific">Coprinopsis marcescibilis</name>
    <name type="common">Agaric fungus</name>
    <name type="synonym">Psathyrella marcescibilis</name>
    <dbReference type="NCBI Taxonomy" id="230819"/>
    <lineage>
        <taxon>Eukaryota</taxon>
        <taxon>Fungi</taxon>
        <taxon>Dikarya</taxon>
        <taxon>Basidiomycota</taxon>
        <taxon>Agaricomycotina</taxon>
        <taxon>Agaricomycetes</taxon>
        <taxon>Agaricomycetidae</taxon>
        <taxon>Agaricales</taxon>
        <taxon>Agaricineae</taxon>
        <taxon>Psathyrellaceae</taxon>
        <taxon>Coprinopsis</taxon>
    </lineage>
</organism>
<feature type="region of interest" description="Disordered" evidence="4">
    <location>
        <begin position="1"/>
        <end position="96"/>
    </location>
</feature>
<dbReference type="OrthoDB" id="565731at2759"/>
<dbReference type="GO" id="GO:0006285">
    <property type="term" value="P:base-excision repair, AP site formation"/>
    <property type="evidence" value="ECO:0007669"/>
    <property type="project" value="InterPro"/>
</dbReference>